<gene>
    <name evidence="10" type="primary">LOC110070225</name>
</gene>
<dbReference type="Proteomes" id="UP001652642">
    <property type="component" value="Chromosome 9"/>
</dbReference>
<dbReference type="InterPro" id="IPR011029">
    <property type="entry name" value="DEATH-like_dom_sf"/>
</dbReference>
<dbReference type="RefSeq" id="XP_072835670.1">
    <property type="nucleotide sequence ID" value="XM_072979569.1"/>
</dbReference>
<dbReference type="InterPro" id="IPR027417">
    <property type="entry name" value="P-loop_NTPase"/>
</dbReference>
<dbReference type="InterPro" id="IPR041075">
    <property type="entry name" value="NOD1/2_WH"/>
</dbReference>
<dbReference type="Gene3D" id="3.40.50.300">
    <property type="entry name" value="P-loop containing nucleotide triphosphate hydrolases"/>
    <property type="match status" value="1"/>
</dbReference>
<keyword evidence="6" id="KW-0067">ATP-binding</keyword>
<sequence length="946" mass="106392">MATPLDCSRLIQEHRERLLRWIEPSPAPLLRRLWDGGVLTQLEYFSLLETSPKTNQVIALLDRVSGKLEDSQKFLEELKELNEVYCPELQQWLQEHCPEEEKRDVPLIQTEPFPRPSKRSFLKFWKSKKYKLPTTDEEQGNSPAFRRGVSRQLRAALQSHRRSLLTRTEKLCTNVDDTESCGHIEIRYTDLLLSDNPCSVSASHDYLGLASRRARLYSFHGPRRLALSQLVSPLPEGSSPPLRVMLSGAAGIGKSVAAQKILHDWALGAAFQSCLCILDFSFRELSLVTTPLSLEDLIRNKHAHLSGVLPELLDRPGELLLILDGLDEFRHSLESKNSCVRSDQPAHMKDLVYGLLYRTLLPESTIVVTSRPSASLPEDLFDRHVVILGFQKDHAKEYFFRFFRDPKRALAVFGYISAHDNLASLIFIPLYCFILCTALGEFFSCVGAKEASPPSTITEVYRQYLCTILRLRKPPSGRPNDALGSTKDLVLQLGKFAYAATLRNQAIFYGDELQSFGFDPQNLPGTFLNRIFFKEDQVYGFFHLTIQEFLAALYAVIILEPNAQELTTCLDLWWEGSADGDGGADRHLSLPVGSTDGLLGYTREFLSGPQQWDHLQMFSRFFMGLLTSRIEGRLKELAGGLTGDPLIPLGDWLGRKVQYESDRKLLSLLHCLAELRQDAVTQRAAAKLDEVDLFKVTLNPADCAALAYVLGCSEKKILRNFNISYSNLGIRGLRRLQGLLHRCETLQLRYNSLDQEAAAIEAGILRSPQCRVKRLLFCGNCLGSDGVRSLWDALQHNATLEELYLDITGITDSGLDNILDSLTSNTTLRLLTIVGNRLSKAGRDVLSELRRRKPELKIISSFLSDMGLLQAYLDWVEEIKADPEQMESVKNADALRSVLEVLVDTDDPGARQEAREKAAKLKAQITALLLRENKTEENGTLAPSDL</sequence>
<dbReference type="InterPro" id="IPR041267">
    <property type="entry name" value="NLRP_HD2"/>
</dbReference>
<feature type="domain" description="NACHT" evidence="8">
    <location>
        <begin position="242"/>
        <end position="378"/>
    </location>
</feature>
<feature type="coiled-coil region" evidence="7">
    <location>
        <begin position="911"/>
        <end position="938"/>
    </location>
</feature>
<evidence type="ECO:0000313" key="9">
    <source>
        <dbReference type="Proteomes" id="UP001652642"/>
    </source>
</evidence>
<keyword evidence="3" id="KW-0433">Leucine-rich repeat</keyword>
<evidence type="ECO:0000256" key="2">
    <source>
        <dbReference type="ARBA" id="ARBA00022490"/>
    </source>
</evidence>
<reference evidence="10" key="1">
    <citation type="submission" date="2025-08" db="UniProtKB">
        <authorList>
            <consortium name="RefSeq"/>
        </authorList>
    </citation>
    <scope>IDENTIFICATION</scope>
</reference>
<keyword evidence="4" id="KW-0677">Repeat</keyword>
<keyword evidence="5" id="KW-0547">Nucleotide-binding</keyword>
<comment type="subcellular location">
    <subcellularLocation>
        <location evidence="1">Cytoplasm</location>
    </subcellularLocation>
</comment>
<keyword evidence="9" id="KW-1185">Reference proteome</keyword>
<dbReference type="InterPro" id="IPR051261">
    <property type="entry name" value="NLR"/>
</dbReference>
<dbReference type="SUPFAM" id="SSF52540">
    <property type="entry name" value="P-loop containing nucleoside triphosphate hydrolases"/>
    <property type="match status" value="1"/>
</dbReference>
<evidence type="ECO:0000256" key="5">
    <source>
        <dbReference type="ARBA" id="ARBA00022741"/>
    </source>
</evidence>
<evidence type="ECO:0000256" key="6">
    <source>
        <dbReference type="ARBA" id="ARBA00022840"/>
    </source>
</evidence>
<evidence type="ECO:0000256" key="7">
    <source>
        <dbReference type="SAM" id="Coils"/>
    </source>
</evidence>
<evidence type="ECO:0000256" key="3">
    <source>
        <dbReference type="ARBA" id="ARBA00022614"/>
    </source>
</evidence>
<accession>A0ABM5ER83</accession>
<evidence type="ECO:0000256" key="4">
    <source>
        <dbReference type="ARBA" id="ARBA00022737"/>
    </source>
</evidence>
<dbReference type="PANTHER" id="PTHR24106">
    <property type="entry name" value="NACHT, LRR AND CARD DOMAINS-CONTAINING"/>
    <property type="match status" value="1"/>
</dbReference>
<evidence type="ECO:0000259" key="8">
    <source>
        <dbReference type="PROSITE" id="PS50837"/>
    </source>
</evidence>
<dbReference type="Gene3D" id="3.80.10.10">
    <property type="entry name" value="Ribonuclease Inhibitor"/>
    <property type="match status" value="1"/>
</dbReference>
<dbReference type="InterPro" id="IPR007111">
    <property type="entry name" value="NACHT_NTPase"/>
</dbReference>
<dbReference type="InterPro" id="IPR032675">
    <property type="entry name" value="LRR_dom_sf"/>
</dbReference>
<dbReference type="SUPFAM" id="SSF47986">
    <property type="entry name" value="DEATH domain"/>
    <property type="match status" value="1"/>
</dbReference>
<dbReference type="Pfam" id="PF17776">
    <property type="entry name" value="NLRC4_HD2"/>
    <property type="match status" value="1"/>
</dbReference>
<proteinExistence type="predicted"/>
<dbReference type="Gene3D" id="1.10.533.10">
    <property type="entry name" value="Death Domain, Fas"/>
    <property type="match status" value="1"/>
</dbReference>
<evidence type="ECO:0000256" key="1">
    <source>
        <dbReference type="ARBA" id="ARBA00004496"/>
    </source>
</evidence>
<protein>
    <submittedName>
        <fullName evidence="10">NACHT, LRR and PYD domains-containing protein 12-like</fullName>
    </submittedName>
</protein>
<dbReference type="Pfam" id="PF05729">
    <property type="entry name" value="NACHT"/>
    <property type="match status" value="1"/>
</dbReference>
<dbReference type="GeneID" id="110070225"/>
<dbReference type="SUPFAM" id="SSF52047">
    <property type="entry name" value="RNI-like"/>
    <property type="match status" value="1"/>
</dbReference>
<name>A0ABM5ER83_9SAUR</name>
<organism evidence="9 10">
    <name type="scientific">Pogona vitticeps</name>
    <name type="common">central bearded dragon</name>
    <dbReference type="NCBI Taxonomy" id="103695"/>
    <lineage>
        <taxon>Eukaryota</taxon>
        <taxon>Metazoa</taxon>
        <taxon>Chordata</taxon>
        <taxon>Craniata</taxon>
        <taxon>Vertebrata</taxon>
        <taxon>Euteleostomi</taxon>
        <taxon>Lepidosauria</taxon>
        <taxon>Squamata</taxon>
        <taxon>Bifurcata</taxon>
        <taxon>Unidentata</taxon>
        <taxon>Episquamata</taxon>
        <taxon>Toxicofera</taxon>
        <taxon>Iguania</taxon>
        <taxon>Acrodonta</taxon>
        <taxon>Agamidae</taxon>
        <taxon>Amphibolurinae</taxon>
        <taxon>Pogona</taxon>
    </lineage>
</organism>
<evidence type="ECO:0000313" key="10">
    <source>
        <dbReference type="RefSeq" id="XP_072835670.1"/>
    </source>
</evidence>
<dbReference type="PROSITE" id="PS50837">
    <property type="entry name" value="NACHT"/>
    <property type="match status" value="1"/>
</dbReference>
<dbReference type="Pfam" id="PF17779">
    <property type="entry name" value="WHD_NOD2"/>
    <property type="match status" value="1"/>
</dbReference>
<keyword evidence="2" id="KW-0963">Cytoplasm</keyword>
<keyword evidence="7" id="KW-0175">Coiled coil</keyword>